<evidence type="ECO:0000256" key="1">
    <source>
        <dbReference type="SAM" id="Coils"/>
    </source>
</evidence>
<dbReference type="OrthoDB" id="64893at2759"/>
<dbReference type="Pfam" id="PF03067">
    <property type="entry name" value="LPMO_10"/>
    <property type="match status" value="1"/>
</dbReference>
<accession>A0A814EGP1</accession>
<dbReference type="Proteomes" id="UP000663879">
    <property type="component" value="Unassembled WGS sequence"/>
</dbReference>
<dbReference type="AlphaFoldDB" id="A0A814EGP1"/>
<keyword evidence="2" id="KW-0732">Signal</keyword>
<evidence type="ECO:0000259" key="3">
    <source>
        <dbReference type="Pfam" id="PF03067"/>
    </source>
</evidence>
<proteinExistence type="predicted"/>
<dbReference type="InterPro" id="IPR004302">
    <property type="entry name" value="Cellulose/chitin-bd_N"/>
</dbReference>
<keyword evidence="1" id="KW-0175">Coiled coil</keyword>
<feature type="signal peptide" evidence="2">
    <location>
        <begin position="1"/>
        <end position="22"/>
    </location>
</feature>
<sequence length="466" mass="54241">MKILILISTFVCINIIGIDCHGRLIDPPARSSAWRENPVSFPYVYYDNQMFCGGFETQWKKNKGRCGICGEDWSKPRLFEKGGELYRGISVRTYNQGETIEVKAEITANHQGFMEYRICNVDKMANGEANQKCLNENLLRDKSGRSRFAVRPGVLGNITSTIVLPKKMVCDHCVIQWRYHAANSWNTDPFTRKGCVGCGPQEEFYGCADVKIVKSEEKREPTDLLNEDEESKNLLVNLLEKLKKLKEEREKGINEETREPENDDIIADFELQIPHEKREKIVYPNEPIPEEEFGREFDMQVGVPIARDQRDNIIYPDELRPSEEFPRLKKGLPIARDQRNKIIYSKIFDEEVDRMAVGEPIETRDTFVYPDEPRPSEEFGRGFDMQVGIPIARDQRDNIIFPDEPRPSEQFQNKRYANLFEKINSVFPDEPRPSEEFPKRKLINLLKRIKSVYPDEPRPIEEFKSF</sequence>
<evidence type="ECO:0000313" key="4">
    <source>
        <dbReference type="EMBL" id="CAF0969077.1"/>
    </source>
</evidence>
<comment type="caution">
    <text evidence="4">The sequence shown here is derived from an EMBL/GenBank/DDBJ whole genome shotgun (WGS) entry which is preliminary data.</text>
</comment>
<evidence type="ECO:0000313" key="5">
    <source>
        <dbReference type="Proteomes" id="UP000663879"/>
    </source>
</evidence>
<protein>
    <recommendedName>
        <fullName evidence="3">Chitin-binding type-4 domain-containing protein</fullName>
    </recommendedName>
</protein>
<feature type="chain" id="PRO_5032743855" description="Chitin-binding type-4 domain-containing protein" evidence="2">
    <location>
        <begin position="23"/>
        <end position="466"/>
    </location>
</feature>
<dbReference type="EMBL" id="CAJNOC010003132">
    <property type="protein sequence ID" value="CAF0969077.1"/>
    <property type="molecule type" value="Genomic_DNA"/>
</dbReference>
<name>A0A814EGP1_9BILA</name>
<reference evidence="4" key="1">
    <citation type="submission" date="2021-02" db="EMBL/GenBank/DDBJ databases">
        <authorList>
            <person name="Nowell W R."/>
        </authorList>
    </citation>
    <scope>NUCLEOTIDE SEQUENCE</scope>
    <source>
        <strain evidence="4">Ploen Becks lab</strain>
    </source>
</reference>
<feature type="coiled-coil region" evidence="1">
    <location>
        <begin position="225"/>
        <end position="259"/>
    </location>
</feature>
<evidence type="ECO:0000256" key="2">
    <source>
        <dbReference type="SAM" id="SignalP"/>
    </source>
</evidence>
<gene>
    <name evidence="4" type="ORF">OXX778_LOCUS14823</name>
</gene>
<organism evidence="4 5">
    <name type="scientific">Brachionus calyciflorus</name>
    <dbReference type="NCBI Taxonomy" id="104777"/>
    <lineage>
        <taxon>Eukaryota</taxon>
        <taxon>Metazoa</taxon>
        <taxon>Spiralia</taxon>
        <taxon>Gnathifera</taxon>
        <taxon>Rotifera</taxon>
        <taxon>Eurotatoria</taxon>
        <taxon>Monogononta</taxon>
        <taxon>Pseudotrocha</taxon>
        <taxon>Ploima</taxon>
        <taxon>Brachionidae</taxon>
        <taxon>Brachionus</taxon>
    </lineage>
</organism>
<keyword evidence="5" id="KW-1185">Reference proteome</keyword>
<feature type="domain" description="Chitin-binding type-4" evidence="3">
    <location>
        <begin position="21"/>
        <end position="210"/>
    </location>
</feature>